<dbReference type="InterPro" id="IPR001245">
    <property type="entry name" value="Ser-Thr/Tyr_kinase_cat_dom"/>
</dbReference>
<evidence type="ECO:0000256" key="7">
    <source>
        <dbReference type="SAM" id="SignalP"/>
    </source>
</evidence>
<keyword evidence="4" id="KW-1015">Disulfide bond</keyword>
<keyword evidence="5" id="KW-0325">Glycoprotein</keyword>
<keyword evidence="10" id="KW-0418">Kinase</keyword>
<evidence type="ECO:0000256" key="4">
    <source>
        <dbReference type="ARBA" id="ARBA00023157"/>
    </source>
</evidence>
<dbReference type="SUPFAM" id="SSF56112">
    <property type="entry name" value="Protein kinase-like (PK-like)"/>
    <property type="match status" value="1"/>
</dbReference>
<feature type="domain" description="Protein kinase" evidence="8">
    <location>
        <begin position="410"/>
        <end position="668"/>
    </location>
</feature>
<gene>
    <name evidence="10" type="ORF">HOLleu_02786</name>
</gene>
<dbReference type="Gene3D" id="1.10.510.10">
    <property type="entry name" value="Transferase(Phosphotransferase) domain 1"/>
    <property type="match status" value="1"/>
</dbReference>
<evidence type="ECO:0000313" key="11">
    <source>
        <dbReference type="Proteomes" id="UP001152320"/>
    </source>
</evidence>
<dbReference type="InterPro" id="IPR011009">
    <property type="entry name" value="Kinase-like_dom_sf"/>
</dbReference>
<feature type="chain" id="PRO_5040467378" evidence="7">
    <location>
        <begin position="19"/>
        <end position="698"/>
    </location>
</feature>
<evidence type="ECO:0000256" key="5">
    <source>
        <dbReference type="ARBA" id="ARBA00023180"/>
    </source>
</evidence>
<dbReference type="GO" id="GO:0004672">
    <property type="term" value="F:protein kinase activity"/>
    <property type="evidence" value="ECO:0007669"/>
    <property type="project" value="InterPro"/>
</dbReference>
<dbReference type="Proteomes" id="UP001152320">
    <property type="component" value="Chromosome 1"/>
</dbReference>
<keyword evidence="6" id="KW-0472">Membrane</keyword>
<keyword evidence="6" id="KW-0812">Transmembrane</keyword>
<feature type="signal peptide" evidence="7">
    <location>
        <begin position="1"/>
        <end position="18"/>
    </location>
</feature>
<evidence type="ECO:0000259" key="9">
    <source>
        <dbReference type="PROSITE" id="PS50835"/>
    </source>
</evidence>
<dbReference type="SUPFAM" id="SSF48726">
    <property type="entry name" value="Immunoglobulin"/>
    <property type="match status" value="2"/>
</dbReference>
<dbReference type="InterPro" id="IPR050198">
    <property type="entry name" value="Non-receptor_tyrosine_kinases"/>
</dbReference>
<dbReference type="InterPro" id="IPR036179">
    <property type="entry name" value="Ig-like_dom_sf"/>
</dbReference>
<dbReference type="OrthoDB" id="6498224at2759"/>
<comment type="subcellular location">
    <subcellularLocation>
        <location evidence="1">Membrane</location>
        <topology evidence="1">Single-pass membrane protein</topology>
    </subcellularLocation>
</comment>
<dbReference type="Pfam" id="PF08205">
    <property type="entry name" value="C2-set_2"/>
    <property type="match status" value="1"/>
</dbReference>
<evidence type="ECO:0000256" key="3">
    <source>
        <dbReference type="ARBA" id="ARBA00022840"/>
    </source>
</evidence>
<reference evidence="10" key="1">
    <citation type="submission" date="2021-10" db="EMBL/GenBank/DDBJ databases">
        <title>Tropical sea cucumber genome reveals ecological adaptation and Cuvierian tubules defense mechanism.</title>
        <authorList>
            <person name="Chen T."/>
        </authorList>
    </citation>
    <scope>NUCLEOTIDE SEQUENCE</scope>
    <source>
        <strain evidence="10">Nanhai2018</strain>
        <tissue evidence="10">Muscle</tissue>
    </source>
</reference>
<proteinExistence type="predicted"/>
<keyword evidence="2" id="KW-0547">Nucleotide-binding</keyword>
<feature type="transmembrane region" description="Helical" evidence="6">
    <location>
        <begin position="235"/>
        <end position="256"/>
    </location>
</feature>
<keyword evidence="6" id="KW-1133">Transmembrane helix</keyword>
<dbReference type="GO" id="GO:0016020">
    <property type="term" value="C:membrane"/>
    <property type="evidence" value="ECO:0007669"/>
    <property type="project" value="UniProtKB-SubCell"/>
</dbReference>
<dbReference type="InterPro" id="IPR013783">
    <property type="entry name" value="Ig-like_fold"/>
</dbReference>
<dbReference type="InterPro" id="IPR000719">
    <property type="entry name" value="Prot_kinase_dom"/>
</dbReference>
<organism evidence="10 11">
    <name type="scientific">Holothuria leucospilota</name>
    <name type="common">Black long sea cucumber</name>
    <name type="synonym">Mertensiothuria leucospilota</name>
    <dbReference type="NCBI Taxonomy" id="206669"/>
    <lineage>
        <taxon>Eukaryota</taxon>
        <taxon>Metazoa</taxon>
        <taxon>Echinodermata</taxon>
        <taxon>Eleutherozoa</taxon>
        <taxon>Echinozoa</taxon>
        <taxon>Holothuroidea</taxon>
        <taxon>Aspidochirotacea</taxon>
        <taxon>Aspidochirotida</taxon>
        <taxon>Holothuriidae</taxon>
        <taxon>Holothuria</taxon>
    </lineage>
</organism>
<dbReference type="PANTHER" id="PTHR24418">
    <property type="entry name" value="TYROSINE-PROTEIN KINASE"/>
    <property type="match status" value="1"/>
</dbReference>
<dbReference type="GO" id="GO:0005524">
    <property type="term" value="F:ATP binding"/>
    <property type="evidence" value="ECO:0007669"/>
    <property type="project" value="UniProtKB-KW"/>
</dbReference>
<keyword evidence="10" id="KW-0808">Transferase</keyword>
<dbReference type="InterPro" id="IPR013162">
    <property type="entry name" value="CD80_C2-set"/>
</dbReference>
<evidence type="ECO:0000256" key="1">
    <source>
        <dbReference type="ARBA" id="ARBA00004167"/>
    </source>
</evidence>
<protein>
    <submittedName>
        <fullName evidence="10">Tyrosine-protein kinase STK</fullName>
    </submittedName>
</protein>
<evidence type="ECO:0000259" key="8">
    <source>
        <dbReference type="PROSITE" id="PS50011"/>
    </source>
</evidence>
<evidence type="ECO:0000313" key="10">
    <source>
        <dbReference type="EMBL" id="KAJ8049861.1"/>
    </source>
</evidence>
<name>A0A9Q1HLJ0_HOLLE</name>
<evidence type="ECO:0000256" key="2">
    <source>
        <dbReference type="ARBA" id="ARBA00022741"/>
    </source>
</evidence>
<keyword evidence="7" id="KW-0732">Signal</keyword>
<dbReference type="Gene3D" id="2.60.40.10">
    <property type="entry name" value="Immunoglobulins"/>
    <property type="match status" value="1"/>
</dbReference>
<dbReference type="AlphaFoldDB" id="A0A9Q1HLJ0"/>
<dbReference type="Pfam" id="PF07714">
    <property type="entry name" value="PK_Tyr_Ser-Thr"/>
    <property type="match status" value="1"/>
</dbReference>
<comment type="caution">
    <text evidence="10">The sequence shown here is derived from an EMBL/GenBank/DDBJ whole genome shotgun (WGS) entry which is preliminary data.</text>
</comment>
<dbReference type="EMBL" id="JAIZAY010000001">
    <property type="protein sequence ID" value="KAJ8049861.1"/>
    <property type="molecule type" value="Genomic_DNA"/>
</dbReference>
<dbReference type="PROSITE" id="PS50011">
    <property type="entry name" value="PROTEIN_KINASE_DOM"/>
    <property type="match status" value="1"/>
</dbReference>
<keyword evidence="11" id="KW-1185">Reference proteome</keyword>
<feature type="domain" description="Ig-like" evidence="9">
    <location>
        <begin position="118"/>
        <end position="218"/>
    </location>
</feature>
<sequence>MAHFILYVFHIFLSYVQAQDIDTHFPPLSCKITQVIYMQPVLLDCNGTSDSGNQWTFHDHLLYLNRFVVKKTFKERAVLYQNYSLYFKSVFLEHDGYYECTRNFTVQEKYCLQVQAFPLLTVEINGRNYTTDALVALKKKAVAYCYAVGARPPANLTWVIDNEVAPSSEVSYSTSENKKQQTYNSMAVLDIPNNKPRMNISCHASVGETHDNRNKSVITIMIKTQKYLGRNSFKIPALVIVLLVGVISLTVLLGRLMKSKNGCLKIGKKSNGGNCMKTPSPSLDRVMATTTEPTNLTSNQDIVCYASSNSLYAISSVQPSDAKKDLGKHCLDFENLSLSGYSTTIDLDYLMVPECIEDLSHEYHDCKKLRLSKGNPACHEYFKVPECTGGPYVDMTEAGSKKRIIPADYLCFVMNIKMGYTFKRWMGTVNIPNEKQKCVIISTVTDRVLDRKDFNWSEFVKRKIELPFSQRLVRTEGICIDKDHLYLLSEYLNCTTLNDCLKSSPKVPLPTKNVLTYIIHMLQGIEFLQAYGFLHPGLSAKKIILSSGEVCKLYDFCLSEDATKRVIVKKSQASCTLNDLAPEALLRHEYTSGSDVWSAAIVIWFLVSSGKQKFSLESSAFDGNESIVPQSTTWPGEYSELRNKLVFQCWTPNIASRPTVQQLRNSFEKNAIDMEALPPNERSHGVDISRTADSNYYI</sequence>
<evidence type="ECO:0000256" key="6">
    <source>
        <dbReference type="SAM" id="Phobius"/>
    </source>
</evidence>
<dbReference type="PROSITE" id="PS50835">
    <property type="entry name" value="IG_LIKE"/>
    <property type="match status" value="1"/>
</dbReference>
<accession>A0A9Q1HLJ0</accession>
<dbReference type="InterPro" id="IPR007110">
    <property type="entry name" value="Ig-like_dom"/>
</dbReference>
<keyword evidence="3" id="KW-0067">ATP-binding</keyword>